<evidence type="ECO:0000313" key="2">
    <source>
        <dbReference type="Proteomes" id="UP001319080"/>
    </source>
</evidence>
<name>A0AAP2DXY3_9BACT</name>
<gene>
    <name evidence="1" type="ORF">KK062_13975</name>
</gene>
<comment type="caution">
    <text evidence="1">The sequence shown here is derived from an EMBL/GenBank/DDBJ whole genome shotgun (WGS) entry which is preliminary data.</text>
</comment>
<dbReference type="Proteomes" id="UP001319080">
    <property type="component" value="Unassembled WGS sequence"/>
</dbReference>
<sequence>MLSPYLLLERDEYSFEFFTDHGLRYVIYFVDYSAQFADYPVLIGRVFKFNIEVVDGDPTTSPGDERIALTVLSVFRAFFLRETNVIVYVCDSLDNRHLARRRKFESWFSRYNDGTLMKVDNVAVIDGTEIHNSIILHMRNESREHILLAYEDLNRSVEK</sequence>
<dbReference type="InterPro" id="IPR046167">
    <property type="entry name" value="DUF6169"/>
</dbReference>
<dbReference type="Pfam" id="PF19666">
    <property type="entry name" value="DUF6169"/>
    <property type="match status" value="1"/>
</dbReference>
<dbReference type="AlphaFoldDB" id="A0AAP2DXY3"/>
<dbReference type="RefSeq" id="WP_254084920.1">
    <property type="nucleotide sequence ID" value="NZ_JAHESE010000012.1"/>
</dbReference>
<accession>A0AAP2DXY3</accession>
<dbReference type="EMBL" id="JAHESE010000012">
    <property type="protein sequence ID" value="MBT1709345.1"/>
    <property type="molecule type" value="Genomic_DNA"/>
</dbReference>
<reference evidence="1 2" key="1">
    <citation type="submission" date="2021-05" db="EMBL/GenBank/DDBJ databases">
        <title>A Polyphasic approach of four new species of the genus Ohtaekwangia: Ohtaekwangia histidinii sp. nov., Ohtaekwangia cretensis sp. nov., Ohtaekwangia indiensis sp. nov., Ohtaekwangia reichenbachii sp. nov. from diverse environment.</title>
        <authorList>
            <person name="Octaviana S."/>
        </authorList>
    </citation>
    <scope>NUCLEOTIDE SEQUENCE [LARGE SCALE GENOMIC DNA]</scope>
    <source>
        <strain evidence="1 2">PWU5</strain>
    </source>
</reference>
<keyword evidence="2" id="KW-1185">Reference proteome</keyword>
<protein>
    <submittedName>
        <fullName evidence="1">Uncharacterized protein</fullName>
    </submittedName>
</protein>
<proteinExistence type="predicted"/>
<evidence type="ECO:0000313" key="1">
    <source>
        <dbReference type="EMBL" id="MBT1709345.1"/>
    </source>
</evidence>
<organism evidence="1 2">
    <name type="scientific">Dawidia cretensis</name>
    <dbReference type="NCBI Taxonomy" id="2782350"/>
    <lineage>
        <taxon>Bacteria</taxon>
        <taxon>Pseudomonadati</taxon>
        <taxon>Bacteroidota</taxon>
        <taxon>Cytophagia</taxon>
        <taxon>Cytophagales</taxon>
        <taxon>Chryseotaleaceae</taxon>
        <taxon>Dawidia</taxon>
    </lineage>
</organism>